<accession>A0A6H1ZNT2</accession>
<name>A0A6H1ZNT2_9ZZZZ</name>
<organism evidence="1">
    <name type="scientific">viral metagenome</name>
    <dbReference type="NCBI Taxonomy" id="1070528"/>
    <lineage>
        <taxon>unclassified sequences</taxon>
        <taxon>metagenomes</taxon>
        <taxon>organismal metagenomes</taxon>
    </lineage>
</organism>
<evidence type="ECO:0000313" key="1">
    <source>
        <dbReference type="EMBL" id="QJA49224.1"/>
    </source>
</evidence>
<gene>
    <name evidence="1" type="ORF">TM448A01271_0012</name>
</gene>
<dbReference type="AlphaFoldDB" id="A0A6H1ZNT2"/>
<protein>
    <submittedName>
        <fullName evidence="1">Uncharacterized protein</fullName>
    </submittedName>
</protein>
<dbReference type="EMBL" id="MT144125">
    <property type="protein sequence ID" value="QJA49224.1"/>
    <property type="molecule type" value="Genomic_DNA"/>
</dbReference>
<sequence length="47" mass="5638">MEEVFIRGVRKMKQKKFDTVLKYYNSLSCNSDRINFLIGYLMGELEE</sequence>
<proteinExistence type="predicted"/>
<reference evidence="1" key="1">
    <citation type="submission" date="2020-03" db="EMBL/GenBank/DDBJ databases">
        <title>The deep terrestrial virosphere.</title>
        <authorList>
            <person name="Holmfeldt K."/>
            <person name="Nilsson E."/>
            <person name="Simone D."/>
            <person name="Lopez-Fernandez M."/>
            <person name="Wu X."/>
            <person name="de Brujin I."/>
            <person name="Lundin D."/>
            <person name="Andersson A."/>
            <person name="Bertilsson S."/>
            <person name="Dopson M."/>
        </authorList>
    </citation>
    <scope>NUCLEOTIDE SEQUENCE</scope>
    <source>
        <strain evidence="1">TM448A01271</strain>
    </source>
</reference>